<reference evidence="1" key="1">
    <citation type="submission" date="2023-11" db="EMBL/GenBank/DDBJ databases">
        <authorList>
            <person name="Poullet M."/>
        </authorList>
    </citation>
    <scope>NUCLEOTIDE SEQUENCE</scope>
    <source>
        <strain evidence="1">E1834</strain>
    </source>
</reference>
<dbReference type="EMBL" id="CAVMJV010000027">
    <property type="protein sequence ID" value="CAK5074804.1"/>
    <property type="molecule type" value="Genomic_DNA"/>
</dbReference>
<evidence type="ECO:0000313" key="1">
    <source>
        <dbReference type="EMBL" id="CAK5074804.1"/>
    </source>
</evidence>
<dbReference type="Proteomes" id="UP001497535">
    <property type="component" value="Unassembled WGS sequence"/>
</dbReference>
<sequence length="129" mass="14943">MMFAVSNFCCPSPFVSCLSVFVRVLSVSVRVLRVRPYSVCLCLSVFCLCSVFVLSVYARPCFVYLCSSIFWFLIFSLSLHLNKPQGNSLEVNEEKILTITYKLRNNMKRKKMKEKTIRPLFAYRVENSV</sequence>
<gene>
    <name evidence="1" type="ORF">MENTE1834_LOCUS21570</name>
</gene>
<keyword evidence="2" id="KW-1185">Reference proteome</keyword>
<comment type="caution">
    <text evidence="1">The sequence shown here is derived from an EMBL/GenBank/DDBJ whole genome shotgun (WGS) entry which is preliminary data.</text>
</comment>
<evidence type="ECO:0000313" key="2">
    <source>
        <dbReference type="Proteomes" id="UP001497535"/>
    </source>
</evidence>
<accession>A0ACB0Z8A3</accession>
<name>A0ACB0Z8A3_MELEN</name>
<organism evidence="1 2">
    <name type="scientific">Meloidogyne enterolobii</name>
    <name type="common">Root-knot nematode worm</name>
    <name type="synonym">Meloidogyne mayaguensis</name>
    <dbReference type="NCBI Taxonomy" id="390850"/>
    <lineage>
        <taxon>Eukaryota</taxon>
        <taxon>Metazoa</taxon>
        <taxon>Ecdysozoa</taxon>
        <taxon>Nematoda</taxon>
        <taxon>Chromadorea</taxon>
        <taxon>Rhabditida</taxon>
        <taxon>Tylenchina</taxon>
        <taxon>Tylenchomorpha</taxon>
        <taxon>Tylenchoidea</taxon>
        <taxon>Meloidogynidae</taxon>
        <taxon>Meloidogyninae</taxon>
        <taxon>Meloidogyne</taxon>
    </lineage>
</organism>
<protein>
    <submittedName>
        <fullName evidence="1">Uncharacterized protein</fullName>
    </submittedName>
</protein>
<proteinExistence type="predicted"/>